<evidence type="ECO:0000313" key="9">
    <source>
        <dbReference type="EMBL" id="RCW68098.1"/>
    </source>
</evidence>
<dbReference type="InterPro" id="IPR004391">
    <property type="entry name" value="Glu_race"/>
</dbReference>
<proteinExistence type="inferred from homology"/>
<keyword evidence="4 7" id="KW-0573">Peptidoglycan synthesis</keyword>
<protein>
    <recommendedName>
        <fullName evidence="2 7">Glutamate racemase</fullName>
        <ecNumber evidence="2 7">5.1.1.3</ecNumber>
    </recommendedName>
</protein>
<keyword evidence="3 7" id="KW-0133">Cell shape</keyword>
<feature type="active site" description="Proton donor/acceptor" evidence="7">
    <location>
        <position position="227"/>
    </location>
</feature>
<evidence type="ECO:0000313" key="10">
    <source>
        <dbReference type="Proteomes" id="UP000252884"/>
    </source>
</evidence>
<keyword evidence="6 7" id="KW-0961">Cell wall biogenesis/degradation</keyword>
<feature type="binding site" evidence="7">
    <location>
        <begin position="109"/>
        <end position="110"/>
    </location>
    <ligand>
        <name>substrate</name>
    </ligand>
</feature>
<dbReference type="EMBL" id="QPJK01000008">
    <property type="protein sequence ID" value="RCW68098.1"/>
    <property type="molecule type" value="Genomic_DNA"/>
</dbReference>
<dbReference type="AlphaFoldDB" id="A0A368XM31"/>
<evidence type="ECO:0000256" key="1">
    <source>
        <dbReference type="ARBA" id="ARBA00001602"/>
    </source>
</evidence>
<dbReference type="GO" id="GO:0009252">
    <property type="term" value="P:peptidoglycan biosynthetic process"/>
    <property type="evidence" value="ECO:0007669"/>
    <property type="project" value="UniProtKB-UniRule"/>
</dbReference>
<gene>
    <name evidence="7" type="primary">murI</name>
    <name evidence="9" type="ORF">DES41_108278</name>
</gene>
<evidence type="ECO:0000256" key="4">
    <source>
        <dbReference type="ARBA" id="ARBA00022984"/>
    </source>
</evidence>
<evidence type="ECO:0000256" key="7">
    <source>
        <dbReference type="HAMAP-Rule" id="MF_00258"/>
    </source>
</evidence>
<feature type="binding site" evidence="7">
    <location>
        <begin position="45"/>
        <end position="46"/>
    </location>
    <ligand>
        <name>substrate</name>
    </ligand>
</feature>
<feature type="active site" description="Proton donor/acceptor" evidence="7">
    <location>
        <position position="108"/>
    </location>
</feature>
<evidence type="ECO:0000256" key="8">
    <source>
        <dbReference type="SAM" id="MobiDB-lite"/>
    </source>
</evidence>
<keyword evidence="10" id="KW-1185">Reference proteome</keyword>
<comment type="caution">
    <text evidence="9">The sequence shown here is derived from an EMBL/GenBank/DDBJ whole genome shotgun (WGS) entry which is preliminary data.</text>
</comment>
<dbReference type="PANTHER" id="PTHR21198">
    <property type="entry name" value="GLUTAMATE RACEMASE"/>
    <property type="match status" value="1"/>
</dbReference>
<evidence type="ECO:0000256" key="3">
    <source>
        <dbReference type="ARBA" id="ARBA00022960"/>
    </source>
</evidence>
<comment type="catalytic activity">
    <reaction evidence="1 7">
        <text>L-glutamate = D-glutamate</text>
        <dbReference type="Rhea" id="RHEA:12813"/>
        <dbReference type="ChEBI" id="CHEBI:29985"/>
        <dbReference type="ChEBI" id="CHEBI:29986"/>
        <dbReference type="EC" id="5.1.1.3"/>
    </reaction>
</comment>
<dbReference type="PANTHER" id="PTHR21198:SF2">
    <property type="entry name" value="GLUTAMATE RACEMASE"/>
    <property type="match status" value="1"/>
</dbReference>
<reference evidence="9 10" key="1">
    <citation type="submission" date="2018-07" db="EMBL/GenBank/DDBJ databases">
        <title>Genomic Encyclopedia of Type Strains, Phase IV (KMG-IV): sequencing the most valuable type-strain genomes for metagenomic binning, comparative biology and taxonomic classification.</title>
        <authorList>
            <person name="Goeker M."/>
        </authorList>
    </citation>
    <scope>NUCLEOTIDE SEQUENCE [LARGE SCALE GENOMIC DNA]</scope>
    <source>
        <strain evidence="9 10">DSM 21634</strain>
    </source>
</reference>
<dbReference type="InterPro" id="IPR018187">
    <property type="entry name" value="Asp/Glu_racemase_AS_1"/>
</dbReference>
<dbReference type="UniPathway" id="UPA00219"/>
<evidence type="ECO:0000256" key="6">
    <source>
        <dbReference type="ARBA" id="ARBA00023316"/>
    </source>
</evidence>
<feature type="binding site" evidence="7">
    <location>
        <begin position="228"/>
        <end position="229"/>
    </location>
    <ligand>
        <name>substrate</name>
    </ligand>
</feature>
<dbReference type="GO" id="GO:0071555">
    <property type="term" value="P:cell wall organization"/>
    <property type="evidence" value="ECO:0007669"/>
    <property type="project" value="UniProtKB-KW"/>
</dbReference>
<dbReference type="Pfam" id="PF01177">
    <property type="entry name" value="Asp_Glu_race"/>
    <property type="match status" value="1"/>
</dbReference>
<dbReference type="PROSITE" id="PS00923">
    <property type="entry name" value="ASP_GLU_RACEMASE_1"/>
    <property type="match status" value="1"/>
</dbReference>
<dbReference type="NCBIfam" id="TIGR00067">
    <property type="entry name" value="glut_race"/>
    <property type="match status" value="1"/>
</dbReference>
<organism evidence="9 10">
    <name type="scientific">Pseudorhodoferax soli</name>
    <dbReference type="NCBI Taxonomy" id="545864"/>
    <lineage>
        <taxon>Bacteria</taxon>
        <taxon>Pseudomonadati</taxon>
        <taxon>Pseudomonadota</taxon>
        <taxon>Betaproteobacteria</taxon>
        <taxon>Burkholderiales</taxon>
        <taxon>Comamonadaceae</taxon>
    </lineage>
</organism>
<keyword evidence="5 7" id="KW-0413">Isomerase</keyword>
<dbReference type="GO" id="GO:0008360">
    <property type="term" value="P:regulation of cell shape"/>
    <property type="evidence" value="ECO:0007669"/>
    <property type="project" value="UniProtKB-KW"/>
</dbReference>
<comment type="similarity">
    <text evidence="7">Belongs to the aspartate/glutamate racemases family.</text>
</comment>
<feature type="region of interest" description="Disordered" evidence="8">
    <location>
        <begin position="1"/>
        <end position="31"/>
    </location>
</feature>
<name>A0A368XM31_9BURK</name>
<dbReference type="SUPFAM" id="SSF53681">
    <property type="entry name" value="Aspartate/glutamate racemase"/>
    <property type="match status" value="2"/>
</dbReference>
<dbReference type="GO" id="GO:0008881">
    <property type="term" value="F:glutamate racemase activity"/>
    <property type="evidence" value="ECO:0007669"/>
    <property type="project" value="UniProtKB-UniRule"/>
</dbReference>
<comment type="function">
    <text evidence="7">Provides the (R)-glutamate required for cell wall biosynthesis.</text>
</comment>
<accession>A0A368XM31</accession>
<dbReference type="InterPro" id="IPR001920">
    <property type="entry name" value="Asp/Glu_race"/>
</dbReference>
<comment type="pathway">
    <text evidence="7">Cell wall biogenesis; peptidoglycan biosynthesis.</text>
</comment>
<sequence>MESAAPGCPKQARSPSGGSEPRAAGSVGAISSMPMGDPRPIGVFDSGTGGLSVLRALHAALPHEDFVYADDSGFAPYGERDAGFVQQRTHAVTAALQARGVKALVIACNTATAAAAEAVRAEWPALPIVGVEPALKPAVAASHTRRIGVIATRGTLASARFAALQAAVAGDVTCVVQPCDGLAAAIDASVHQRDEPDAVQPLAAHYLAQMGSFGTGPGEIDTLVLGCTHYVLIAPLLQALVGPWVRLVATGEAVARQTVRRLGQEGLARRARLGELSLLSSGPTAQLDRAARHWLARLHVPNACGTMGMTICATRLPCPMRTPLPHSPAASPS</sequence>
<feature type="binding site" evidence="7">
    <location>
        <begin position="77"/>
        <end position="78"/>
    </location>
    <ligand>
        <name>substrate</name>
    </ligand>
</feature>
<dbReference type="Proteomes" id="UP000252884">
    <property type="component" value="Unassembled WGS sequence"/>
</dbReference>
<dbReference type="InterPro" id="IPR015942">
    <property type="entry name" value="Asp/Glu/hydantoin_racemase"/>
</dbReference>
<dbReference type="HAMAP" id="MF_00258">
    <property type="entry name" value="Glu_racemase"/>
    <property type="match status" value="1"/>
</dbReference>
<dbReference type="Gene3D" id="3.40.50.1860">
    <property type="match status" value="2"/>
</dbReference>
<dbReference type="EC" id="5.1.1.3" evidence="2 7"/>
<evidence type="ECO:0000256" key="5">
    <source>
        <dbReference type="ARBA" id="ARBA00023235"/>
    </source>
</evidence>
<evidence type="ECO:0000256" key="2">
    <source>
        <dbReference type="ARBA" id="ARBA00013090"/>
    </source>
</evidence>